<reference evidence="3 4" key="1">
    <citation type="submission" date="2016-11" db="EMBL/GenBank/DDBJ databases">
        <title>Study of marine rhodopsin-containing bacteria.</title>
        <authorList>
            <person name="Yoshizawa S."/>
            <person name="Kumagai Y."/>
            <person name="Kogure K."/>
        </authorList>
    </citation>
    <scope>NUCLEOTIDE SEQUENCE [LARGE SCALE GENOMIC DNA]</scope>
    <source>
        <strain evidence="3 4">SAORIC-28</strain>
    </source>
</reference>
<gene>
    <name evidence="3" type="ORF">BSZ37_07570</name>
</gene>
<feature type="transmembrane region" description="Helical" evidence="2">
    <location>
        <begin position="228"/>
        <end position="250"/>
    </location>
</feature>
<evidence type="ECO:0000256" key="1">
    <source>
        <dbReference type="SAM" id="MobiDB-lite"/>
    </source>
</evidence>
<dbReference type="EMBL" id="MQWD01000001">
    <property type="protein sequence ID" value="PAP76313.1"/>
    <property type="molecule type" value="Genomic_DNA"/>
</dbReference>
<name>A0A271IYL5_9BACT</name>
<dbReference type="RefSeq" id="WP_095509963.1">
    <property type="nucleotide sequence ID" value="NZ_MQWD01000001.1"/>
</dbReference>
<comment type="caution">
    <text evidence="3">The sequence shown here is derived from an EMBL/GenBank/DDBJ whole genome shotgun (WGS) entry which is preliminary data.</text>
</comment>
<feature type="transmembrane region" description="Helical" evidence="2">
    <location>
        <begin position="256"/>
        <end position="277"/>
    </location>
</feature>
<keyword evidence="2" id="KW-1133">Transmembrane helix</keyword>
<keyword evidence="2" id="KW-0472">Membrane</keyword>
<sequence length="333" mass="34596">MARRRRPRHAVRPPEPPTEDTVAEADARRVWRAAARLQAEAARRLDARSETLARTHAPNEPDRAAFTRAEVIEIAEAAGIDSGFLELAWREVAAEGLATTPVSDARHARASAFLGTDVERLSVTRTFRAAPDAVLAAMERVFPADPYRLTLAEVVGESDALTDSVLIFDVPQVGAMAAQTGGYTPFSYAMTIADLTRAVVTLHPLGDGRTEATVTVDLRHGKARNFTVGGWLTGLVAALGGAFGLALGIALGDGGLIAATGAGLGSTGTGALTYAGYRAAYASGLRKGEAALSDLLRAVDVSIRSGGAFAPPSARPRSGTADDEALSGLLGGL</sequence>
<feature type="compositionally biased region" description="Basic residues" evidence="1">
    <location>
        <begin position="1"/>
        <end position="11"/>
    </location>
</feature>
<proteinExistence type="predicted"/>
<evidence type="ECO:0000313" key="3">
    <source>
        <dbReference type="EMBL" id="PAP76313.1"/>
    </source>
</evidence>
<evidence type="ECO:0000256" key="2">
    <source>
        <dbReference type="SAM" id="Phobius"/>
    </source>
</evidence>
<evidence type="ECO:0000313" key="4">
    <source>
        <dbReference type="Proteomes" id="UP000216339"/>
    </source>
</evidence>
<dbReference type="Proteomes" id="UP000216339">
    <property type="component" value="Unassembled WGS sequence"/>
</dbReference>
<keyword evidence="2" id="KW-0812">Transmembrane</keyword>
<dbReference type="AlphaFoldDB" id="A0A271IYL5"/>
<protein>
    <submittedName>
        <fullName evidence="3">Uncharacterized protein</fullName>
    </submittedName>
</protein>
<accession>A0A271IYL5</accession>
<keyword evidence="4" id="KW-1185">Reference proteome</keyword>
<feature type="region of interest" description="Disordered" evidence="1">
    <location>
        <begin position="1"/>
        <end position="24"/>
    </location>
</feature>
<organism evidence="3 4">
    <name type="scientific">Rubrivirga marina</name>
    <dbReference type="NCBI Taxonomy" id="1196024"/>
    <lineage>
        <taxon>Bacteria</taxon>
        <taxon>Pseudomonadati</taxon>
        <taxon>Rhodothermota</taxon>
        <taxon>Rhodothermia</taxon>
        <taxon>Rhodothermales</taxon>
        <taxon>Rubricoccaceae</taxon>
        <taxon>Rubrivirga</taxon>
    </lineage>
</organism>